<dbReference type="SUPFAM" id="SSF53448">
    <property type="entry name" value="Nucleotide-diphospho-sugar transferases"/>
    <property type="match status" value="1"/>
</dbReference>
<comment type="caution">
    <text evidence="2">The sequence shown here is derived from an EMBL/GenBank/DDBJ whole genome shotgun (WGS) entry which is preliminary data.</text>
</comment>
<dbReference type="Gene3D" id="3.90.550.10">
    <property type="entry name" value="Spore Coat Polysaccharide Biosynthesis Protein SpsA, Chain A"/>
    <property type="match status" value="1"/>
</dbReference>
<feature type="domain" description="Glycosyltransferase 2-like" evidence="1">
    <location>
        <begin position="27"/>
        <end position="136"/>
    </location>
</feature>
<evidence type="ECO:0000313" key="2">
    <source>
        <dbReference type="EMBL" id="RYP83872.1"/>
    </source>
</evidence>
<evidence type="ECO:0000259" key="1">
    <source>
        <dbReference type="Pfam" id="PF00535"/>
    </source>
</evidence>
<dbReference type="SUPFAM" id="SSF53756">
    <property type="entry name" value="UDP-Glycosyltransferase/glycogen phosphorylase"/>
    <property type="match status" value="1"/>
</dbReference>
<dbReference type="InterPro" id="IPR050834">
    <property type="entry name" value="Glycosyltransf_2"/>
</dbReference>
<evidence type="ECO:0000313" key="3">
    <source>
        <dbReference type="Proteomes" id="UP000295198"/>
    </source>
</evidence>
<dbReference type="GO" id="GO:0016740">
    <property type="term" value="F:transferase activity"/>
    <property type="evidence" value="ECO:0007669"/>
    <property type="project" value="UniProtKB-KW"/>
</dbReference>
<gene>
    <name evidence="2" type="ORF">EKO23_17475</name>
</gene>
<sequence>MGPCDSVIRRLSNGACMASDGAWPAISVVIATWREGEMLRAALESLTAQTLDHAKFEVVVAANGPSDRADLLVAGFADAHPHLHVRLVRRLAPGAAAARNWGVAAARGDFIAFLDDDDRLAPHYLESLLARVEEGVVPLGYVIDVAVGDGDPSPTDITDNYINRAMLPHEGQVVPAERLPEALSASHGKLVPRTLATTFPFRHDLRSSEDVVFWAGIFAATEFHVSVPAADEGCTYFRGLTADGLSRGGDPFQRDVRERLFAAKALSELRPAADVGRAFVRQKLRMQAHVVRKYIDERPSERPAVMREIRERDIPTFPYTILNHGHAQDLAVLYAFPPFQDTSAMVAARRIRERGEVVDVVSNNLDKIRPLDTRSLAVSAEFVDQHIQLNVGQAFSNWIIMERFASAAAQRVVALENRKAHGYRSVYSRAAWAPSHVAAALLKARRPELRWIAELSDPLLMNVHGQQRPDQCRPGKAWNELSAALRDAGYGEPASMNAWEWIEWLTYALADQVVFTNENQRTYMLDYCTSRDLARRARERSVVHHQPVPEAADYHRVRTAYELDVDVANIGYFGVFYANRGAEELLGALEAIGPDLRTRIRIHIFTDRPRELWQQVAGRAVADTLVVNPMIPYFEFLNLTTRLDVLFVQDAQTASTHPLNPYLPSKISDYLGSGTPIWAVVEPGSVLSSIATRYQSELGNREEAKRVLRSIVKDLSR</sequence>
<dbReference type="PANTHER" id="PTHR43685">
    <property type="entry name" value="GLYCOSYLTRANSFERASE"/>
    <property type="match status" value="1"/>
</dbReference>
<dbReference type="OrthoDB" id="9811884at2"/>
<protein>
    <submittedName>
        <fullName evidence="2">Glycosyltransferase</fullName>
    </submittedName>
</protein>
<dbReference type="InterPro" id="IPR029044">
    <property type="entry name" value="Nucleotide-diphossugar_trans"/>
</dbReference>
<dbReference type="Pfam" id="PF00535">
    <property type="entry name" value="Glycos_transf_2"/>
    <property type="match status" value="1"/>
</dbReference>
<reference evidence="2 3" key="1">
    <citation type="submission" date="2019-01" db="EMBL/GenBank/DDBJ databases">
        <title>Nocardioides guangzhouensis sp. nov., an actinobacterium isolated from soil.</title>
        <authorList>
            <person name="Fu Y."/>
            <person name="Cai Y."/>
            <person name="Lin Z."/>
            <person name="Chen P."/>
        </authorList>
    </citation>
    <scope>NUCLEOTIDE SEQUENCE [LARGE SCALE GENOMIC DNA]</scope>
    <source>
        <strain evidence="2 3">130</strain>
    </source>
</reference>
<dbReference type="InterPro" id="IPR001173">
    <property type="entry name" value="Glyco_trans_2-like"/>
</dbReference>
<proteinExistence type="predicted"/>
<keyword evidence="2" id="KW-0808">Transferase</keyword>
<dbReference type="AlphaFoldDB" id="A0A4Q4Z7W3"/>
<organism evidence="2 3">
    <name type="scientific">Nocardioides guangzhouensis</name>
    <dbReference type="NCBI Taxonomy" id="2497878"/>
    <lineage>
        <taxon>Bacteria</taxon>
        <taxon>Bacillati</taxon>
        <taxon>Actinomycetota</taxon>
        <taxon>Actinomycetes</taxon>
        <taxon>Propionibacteriales</taxon>
        <taxon>Nocardioidaceae</taxon>
        <taxon>Nocardioides</taxon>
    </lineage>
</organism>
<accession>A0A4Q4Z7W3</accession>
<dbReference type="CDD" id="cd00761">
    <property type="entry name" value="Glyco_tranf_GTA_type"/>
    <property type="match status" value="1"/>
</dbReference>
<keyword evidence="3" id="KW-1185">Reference proteome</keyword>
<dbReference type="PANTHER" id="PTHR43685:SF2">
    <property type="entry name" value="GLYCOSYLTRANSFERASE 2-LIKE DOMAIN-CONTAINING PROTEIN"/>
    <property type="match status" value="1"/>
</dbReference>
<dbReference type="Proteomes" id="UP000295198">
    <property type="component" value="Unassembled WGS sequence"/>
</dbReference>
<name>A0A4Q4Z7W3_9ACTN</name>
<dbReference type="EMBL" id="SDKM01000028">
    <property type="protein sequence ID" value="RYP83872.1"/>
    <property type="molecule type" value="Genomic_DNA"/>
</dbReference>